<keyword evidence="2 9" id="KW-1003">Cell membrane</keyword>
<reference evidence="10 11" key="1">
    <citation type="submission" date="2018-01" db="EMBL/GenBank/DDBJ databases">
        <title>Complete genome sequences of 14 Citrobacter spp. isolated from plant in Canada.</title>
        <authorList>
            <person name="Bhandare S.G."/>
            <person name="Colavecchio A."/>
            <person name="Jeukens J."/>
            <person name="Emond-Rheault J.-G."/>
            <person name="Freschi L."/>
            <person name="Hamel J."/>
            <person name="Kukavica-Ibrulj I."/>
            <person name="Levesque R."/>
            <person name="Goodridge L."/>
        </authorList>
    </citation>
    <scope>NUCLEOTIDE SEQUENCE [LARGE SCALE GENOMIC DNA]</scope>
    <source>
        <strain evidence="10 11">S1285</strain>
    </source>
</reference>
<dbReference type="Pfam" id="PF03814">
    <property type="entry name" value="KdpA"/>
    <property type="match status" value="1"/>
</dbReference>
<feature type="transmembrane region" description="Helical" evidence="9">
    <location>
        <begin position="327"/>
        <end position="347"/>
    </location>
</feature>
<feature type="transmembrane region" description="Helical" evidence="9">
    <location>
        <begin position="131"/>
        <end position="152"/>
    </location>
</feature>
<sequence length="559" mass="59647">MAAQGFLLIASFLLILFVLARPLGTGLARLINDIPLPGTANVERWLWRGLGISPQEMNWKQYLLAILALNMLGLVILFLMLMGQNLLPLNPQQLPGLSWHLALNTAVSFVTNTNWQSYSGETTLSYFSQMAGLTVQNFLSAATGIAVIFALIRAFARQSMNTLGNAWMDLMRITLWILLPIALLIALFFIQQGTLQNFLPYQPFTDLEGAKQLLPMGPVASQEAIKLLGTNGGGFFNANSSHPFENPTALTNMVQMLAIFLIPAALCFAFGDAVGDRRQGRMLLWAMSLIFVVCVAVVMWAETQGNPHLLQFGADSSLNMEGKESRFGVLASSLFAVVTTAASCGAVAAMHDSFTALGGMVPMWLMQIGEVVFGGVGSGLYGMLLFVLLAVFIAGLMIGRTPEYLGKKIDVREMKMTALAILVTPALVLLGTALAMMTEAGRSAMLNPGPHGFSEVLYAVSSAANNNGSAFAGLSANSPFWNCLLAFCMFAGRFGVIIPVMAIAGSLISKKSQPASTGTLPTHGALFVGLLIGTVLLVGALTFIPALALGPVAEHLSLF</sequence>
<evidence type="ECO:0000256" key="4">
    <source>
        <dbReference type="ARBA" id="ARBA00022692"/>
    </source>
</evidence>
<keyword evidence="8 9" id="KW-0472">Membrane</keyword>
<dbReference type="HAMAP" id="MF_00275">
    <property type="entry name" value="KdpA"/>
    <property type="match status" value="1"/>
</dbReference>
<feature type="transmembrane region" description="Helical" evidence="9">
    <location>
        <begin position="479"/>
        <end position="504"/>
    </location>
</feature>
<evidence type="ECO:0000313" key="11">
    <source>
        <dbReference type="Proteomes" id="UP000237003"/>
    </source>
</evidence>
<dbReference type="OrthoDB" id="9763796at2"/>
<comment type="function">
    <text evidence="9">Part of the high-affinity ATP-driven potassium transport (or Kdp) system, which catalyzes the hydrolysis of ATP coupled with the electrogenic transport of potassium into the cytoplasm. This subunit binds the extracellular potassium ions and delivers the ions to the membrane domain of KdpB through an intramembrane tunnel.</text>
</comment>
<evidence type="ECO:0000256" key="3">
    <source>
        <dbReference type="ARBA" id="ARBA00022538"/>
    </source>
</evidence>
<evidence type="ECO:0000313" key="10">
    <source>
        <dbReference type="EMBL" id="POU66683.1"/>
    </source>
</evidence>
<dbReference type="RefSeq" id="WP_103776380.1">
    <property type="nucleotide sequence ID" value="NZ_PQLX01000002.1"/>
</dbReference>
<dbReference type="PIRSF" id="PIRSF001294">
    <property type="entry name" value="K_ATPaseA"/>
    <property type="match status" value="1"/>
</dbReference>
<feature type="transmembrane region" description="Helical" evidence="9">
    <location>
        <begin position="173"/>
        <end position="190"/>
    </location>
</feature>
<feature type="transmembrane region" description="Helical" evidence="9">
    <location>
        <begin position="62"/>
        <end position="82"/>
    </location>
</feature>
<protein>
    <recommendedName>
        <fullName evidence="9">Potassium-transporting ATPase potassium-binding subunit</fullName>
    </recommendedName>
    <alternativeName>
        <fullName evidence="9">ATP phosphohydrolase [potassium-transporting] A chain</fullName>
    </alternativeName>
    <alternativeName>
        <fullName evidence="9">Potassium-binding and translocating subunit A</fullName>
    </alternativeName>
    <alternativeName>
        <fullName evidence="9">Potassium-translocating ATPase A chain</fullName>
    </alternativeName>
</protein>
<evidence type="ECO:0000256" key="7">
    <source>
        <dbReference type="ARBA" id="ARBA00023065"/>
    </source>
</evidence>
<keyword evidence="5 9" id="KW-0630">Potassium</keyword>
<name>A0A2S4RZZ1_CITAM</name>
<keyword evidence="6 9" id="KW-1133">Transmembrane helix</keyword>
<feature type="transmembrane region" description="Helical" evidence="9">
    <location>
        <begin position="283"/>
        <end position="301"/>
    </location>
</feature>
<comment type="subcellular location">
    <subcellularLocation>
        <location evidence="9">Cell membrane</location>
        <topology evidence="9">Multi-pass membrane protein</topology>
    </subcellularLocation>
</comment>
<organism evidence="10 11">
    <name type="scientific">Citrobacter amalonaticus</name>
    <dbReference type="NCBI Taxonomy" id="35703"/>
    <lineage>
        <taxon>Bacteria</taxon>
        <taxon>Pseudomonadati</taxon>
        <taxon>Pseudomonadota</taxon>
        <taxon>Gammaproteobacteria</taxon>
        <taxon>Enterobacterales</taxon>
        <taxon>Enterobacteriaceae</taxon>
        <taxon>Citrobacter</taxon>
    </lineage>
</organism>
<evidence type="ECO:0000256" key="9">
    <source>
        <dbReference type="HAMAP-Rule" id="MF_00275"/>
    </source>
</evidence>
<dbReference type="PANTHER" id="PTHR30607:SF2">
    <property type="entry name" value="POTASSIUM-TRANSPORTING ATPASE POTASSIUM-BINDING SUBUNIT"/>
    <property type="match status" value="1"/>
</dbReference>
<dbReference type="STRING" id="35703.AL524_19200"/>
<comment type="subunit">
    <text evidence="9">The system is composed of three essential subunits: KdpA, KdpB and KdpC.</text>
</comment>
<keyword evidence="4 9" id="KW-0812">Transmembrane</keyword>
<dbReference type="GO" id="GO:0008556">
    <property type="term" value="F:P-type potassium transmembrane transporter activity"/>
    <property type="evidence" value="ECO:0007669"/>
    <property type="project" value="InterPro"/>
</dbReference>
<keyword evidence="7 9" id="KW-0406">Ion transport</keyword>
<dbReference type="NCBIfam" id="TIGR00680">
    <property type="entry name" value="kdpA"/>
    <property type="match status" value="1"/>
</dbReference>
<comment type="similarity">
    <text evidence="9">Belongs to the KdpA family.</text>
</comment>
<dbReference type="AlphaFoldDB" id="A0A2S4RZZ1"/>
<gene>
    <name evidence="9" type="primary">kdpA</name>
    <name evidence="10" type="ORF">C3430_07785</name>
</gene>
<evidence type="ECO:0000256" key="1">
    <source>
        <dbReference type="ARBA" id="ARBA00022448"/>
    </source>
</evidence>
<evidence type="ECO:0000256" key="8">
    <source>
        <dbReference type="ARBA" id="ARBA00023136"/>
    </source>
</evidence>
<keyword evidence="1 9" id="KW-0813">Transport</keyword>
<feature type="transmembrane region" description="Helical" evidence="9">
    <location>
        <begin position="354"/>
        <end position="373"/>
    </location>
</feature>
<feature type="transmembrane region" description="Helical" evidence="9">
    <location>
        <begin position="418"/>
        <end position="437"/>
    </location>
</feature>
<dbReference type="InterPro" id="IPR004623">
    <property type="entry name" value="KdpA"/>
</dbReference>
<dbReference type="GO" id="GO:0016787">
    <property type="term" value="F:hydrolase activity"/>
    <property type="evidence" value="ECO:0007669"/>
    <property type="project" value="UniProtKB-KW"/>
</dbReference>
<feature type="transmembrane region" description="Helical" evidence="9">
    <location>
        <begin position="525"/>
        <end position="549"/>
    </location>
</feature>
<keyword evidence="3 9" id="KW-0633">Potassium transport</keyword>
<feature type="transmembrane region" description="Helical" evidence="9">
    <location>
        <begin position="253"/>
        <end position="271"/>
    </location>
</feature>
<evidence type="ECO:0000256" key="5">
    <source>
        <dbReference type="ARBA" id="ARBA00022958"/>
    </source>
</evidence>
<dbReference type="EMBL" id="PQLX01000002">
    <property type="protein sequence ID" value="POU66683.1"/>
    <property type="molecule type" value="Genomic_DNA"/>
</dbReference>
<dbReference type="GO" id="GO:0005886">
    <property type="term" value="C:plasma membrane"/>
    <property type="evidence" value="ECO:0007669"/>
    <property type="project" value="UniProtKB-SubCell"/>
</dbReference>
<proteinExistence type="inferred from homology"/>
<comment type="caution">
    <text evidence="10">The sequence shown here is derived from an EMBL/GenBank/DDBJ whole genome shotgun (WGS) entry which is preliminary data.</text>
</comment>
<dbReference type="PANTHER" id="PTHR30607">
    <property type="entry name" value="POTASSIUM-TRANSPORTING ATPASE A CHAIN"/>
    <property type="match status" value="1"/>
</dbReference>
<keyword evidence="10" id="KW-0378">Hydrolase</keyword>
<dbReference type="GO" id="GO:0030955">
    <property type="term" value="F:potassium ion binding"/>
    <property type="evidence" value="ECO:0007669"/>
    <property type="project" value="UniProtKB-UniRule"/>
</dbReference>
<accession>A0A2S4RZZ1</accession>
<evidence type="ECO:0000256" key="2">
    <source>
        <dbReference type="ARBA" id="ARBA00022475"/>
    </source>
</evidence>
<dbReference type="Proteomes" id="UP000237003">
    <property type="component" value="Unassembled WGS sequence"/>
</dbReference>
<feature type="transmembrane region" description="Helical" evidence="9">
    <location>
        <begin position="379"/>
        <end position="398"/>
    </location>
</feature>
<evidence type="ECO:0000256" key="6">
    <source>
        <dbReference type="ARBA" id="ARBA00022989"/>
    </source>
</evidence>